<keyword evidence="2" id="KW-1185">Reference proteome</keyword>
<sequence>MDMLREARRRVGPPPPTDIQVGSMIKFRGALLDQGAPLTVPASAFDSWTFGGIPVRLNQNLPENMVVILQGKRVVSIINLDEPK</sequence>
<comment type="caution">
    <text evidence="1">The sequence shown here is derived from an EMBL/GenBank/DDBJ whole genome shotgun (WGS) entry which is preliminary data.</text>
</comment>
<dbReference type="EMBL" id="JAHXDN010000010">
    <property type="protein sequence ID" value="MBW4710725.1"/>
    <property type="molecule type" value="Genomic_DNA"/>
</dbReference>
<dbReference type="AlphaFoldDB" id="A0A9X1G129"/>
<gene>
    <name evidence="1" type="ORF">KX928_23290</name>
</gene>
<name>A0A9X1G129_9RHOB</name>
<organism evidence="1 2">
    <name type="scientific">Roseobacter insulae</name>
    <dbReference type="NCBI Taxonomy" id="2859783"/>
    <lineage>
        <taxon>Bacteria</taxon>
        <taxon>Pseudomonadati</taxon>
        <taxon>Pseudomonadota</taxon>
        <taxon>Alphaproteobacteria</taxon>
        <taxon>Rhodobacterales</taxon>
        <taxon>Roseobacteraceae</taxon>
        <taxon>Roseobacter</taxon>
    </lineage>
</organism>
<accession>A0A9X1G129</accession>
<reference evidence="1" key="1">
    <citation type="submission" date="2021-07" db="EMBL/GenBank/DDBJ databases">
        <title>Roseobacter insulae sp. nov., isolated from a tidal flat.</title>
        <authorList>
            <person name="Park S."/>
            <person name="Yoon J.-H."/>
        </authorList>
    </citation>
    <scope>NUCLEOTIDE SEQUENCE</scope>
    <source>
        <strain evidence="1">YSTF-M11</strain>
    </source>
</reference>
<proteinExistence type="predicted"/>
<evidence type="ECO:0000313" key="1">
    <source>
        <dbReference type="EMBL" id="MBW4710725.1"/>
    </source>
</evidence>
<dbReference type="Proteomes" id="UP001138661">
    <property type="component" value="Unassembled WGS sequence"/>
</dbReference>
<dbReference type="RefSeq" id="WP_219507828.1">
    <property type="nucleotide sequence ID" value="NZ_JAHXDN010000010.1"/>
</dbReference>
<evidence type="ECO:0000313" key="2">
    <source>
        <dbReference type="Proteomes" id="UP001138661"/>
    </source>
</evidence>
<protein>
    <submittedName>
        <fullName evidence="1">Uncharacterized protein</fullName>
    </submittedName>
</protein>